<protein>
    <submittedName>
        <fullName evidence="2">Aspartyl/asparaginyl beta-hydroxylase domain-containing protein</fullName>
    </submittedName>
</protein>
<dbReference type="Gene3D" id="2.60.120.330">
    <property type="entry name" value="B-lactam Antibiotic, Isopenicillin N Synthase, Chain"/>
    <property type="match status" value="1"/>
</dbReference>
<dbReference type="Pfam" id="PF05118">
    <property type="entry name" value="Asp_Arg_Hydrox"/>
    <property type="match status" value="1"/>
</dbReference>
<dbReference type="SUPFAM" id="SSF51197">
    <property type="entry name" value="Clavaminate synthase-like"/>
    <property type="match status" value="1"/>
</dbReference>
<evidence type="ECO:0000313" key="3">
    <source>
        <dbReference type="Proteomes" id="UP001595693"/>
    </source>
</evidence>
<comment type="caution">
    <text evidence="2">The sequence shown here is derived from an EMBL/GenBank/DDBJ whole genome shotgun (WGS) entry which is preliminary data.</text>
</comment>
<sequence>MTSAESSLSELPPRGLWVQGAQTARLPWRFDTAAALAEVNALPASLWRTHFNEGRHDGGWQALALRSAPEAPIDVVPVDVAASCYADTPALDQCPTLRAMLDTMALPWKSVRLMQLLPGCEIKEHTDADLCVGRGEARLHVPLQTGERVFFHVDGERIPLRAGECWYVDVSRPHRVRNRGTLSRVHLVADTSVDMRLVDALRASDCGDPLPYADDPWRQFIQFRDLVGTNTDYAERLSTITDMADFVRESVHMGQAAGFQFDASDVESAMKAGRRAWTEQWVL</sequence>
<dbReference type="InterPro" id="IPR007803">
    <property type="entry name" value="Asp/Arg/Pro-Hydrxlase"/>
</dbReference>
<gene>
    <name evidence="2" type="ORF">ACFOW3_29300</name>
</gene>
<keyword evidence="3" id="KW-1185">Reference proteome</keyword>
<reference evidence="3" key="1">
    <citation type="journal article" date="2019" name="Int. J. Syst. Evol. Microbiol.">
        <title>The Global Catalogue of Microorganisms (GCM) 10K type strain sequencing project: providing services to taxonomists for standard genome sequencing and annotation.</title>
        <authorList>
            <consortium name="The Broad Institute Genomics Platform"/>
            <consortium name="The Broad Institute Genome Sequencing Center for Infectious Disease"/>
            <person name="Wu L."/>
            <person name="Ma J."/>
        </authorList>
    </citation>
    <scope>NUCLEOTIDE SEQUENCE [LARGE SCALE GENOMIC DNA]</scope>
    <source>
        <strain evidence="3">CCUG 2113</strain>
    </source>
</reference>
<dbReference type="RefSeq" id="WP_207401992.1">
    <property type="nucleotide sequence ID" value="NZ_JAMXAX010000042.1"/>
</dbReference>
<evidence type="ECO:0000313" key="2">
    <source>
        <dbReference type="EMBL" id="MFC3938722.1"/>
    </source>
</evidence>
<feature type="domain" description="Aspartyl/asparaginy/proline hydroxylase" evidence="1">
    <location>
        <begin position="54"/>
        <end position="191"/>
    </location>
</feature>
<name>A0ABV8DKH7_9BURK</name>
<dbReference type="InterPro" id="IPR027443">
    <property type="entry name" value="IPNS-like_sf"/>
</dbReference>
<accession>A0ABV8DKH7</accession>
<dbReference type="EMBL" id="JBHSAJ010000186">
    <property type="protein sequence ID" value="MFC3938722.1"/>
    <property type="molecule type" value="Genomic_DNA"/>
</dbReference>
<evidence type="ECO:0000259" key="1">
    <source>
        <dbReference type="Pfam" id="PF05118"/>
    </source>
</evidence>
<organism evidence="2 3">
    <name type="scientific">Acidovorax facilis</name>
    <dbReference type="NCBI Taxonomy" id="12917"/>
    <lineage>
        <taxon>Bacteria</taxon>
        <taxon>Pseudomonadati</taxon>
        <taxon>Pseudomonadota</taxon>
        <taxon>Betaproteobacteria</taxon>
        <taxon>Burkholderiales</taxon>
        <taxon>Comamonadaceae</taxon>
        <taxon>Acidovorax</taxon>
    </lineage>
</organism>
<proteinExistence type="predicted"/>
<dbReference type="Proteomes" id="UP001595693">
    <property type="component" value="Unassembled WGS sequence"/>
</dbReference>